<protein>
    <submittedName>
        <fullName evidence="2">Uncharacterized protein</fullName>
    </submittedName>
</protein>
<reference evidence="2 3" key="1">
    <citation type="submission" date="2021-07" db="EMBL/GenBank/DDBJ databases">
        <authorList>
            <person name="Imarazene B."/>
            <person name="Zahm M."/>
            <person name="Klopp C."/>
            <person name="Cabau C."/>
            <person name="Beille S."/>
            <person name="Jouanno E."/>
            <person name="Castinel A."/>
            <person name="Lluch J."/>
            <person name="Gil L."/>
            <person name="Kuchtly C."/>
            <person name="Lopez Roques C."/>
            <person name="Donnadieu C."/>
            <person name="Parrinello H."/>
            <person name="Journot L."/>
            <person name="Du K."/>
            <person name="Schartl M."/>
            <person name="Retaux S."/>
            <person name="Guiguen Y."/>
        </authorList>
    </citation>
    <scope>NUCLEOTIDE SEQUENCE [LARGE SCALE GENOMIC DNA]</scope>
    <source>
        <strain evidence="2">Pach_M1</strain>
        <tissue evidence="2">Testis</tissue>
    </source>
</reference>
<comment type="caution">
    <text evidence="2">The sequence shown here is derived from an EMBL/GenBank/DDBJ whole genome shotgun (WGS) entry which is preliminary data.</text>
</comment>
<evidence type="ECO:0000313" key="3">
    <source>
        <dbReference type="Proteomes" id="UP000752171"/>
    </source>
</evidence>
<sequence length="142" mass="15405">MASDNLKTKEMVFLQKLSETLDIMVSSKSAFKGAFIGMVCSGAGGLIGGPAGLVAGFAAGGVLGYMVNLSVPLTEHLKKQTPEWLQKLCADLRKLLEDLFWSSVDFMVEKVVRDEKLKNKTVEFLKDFLKKTSNVTVSLSAA</sequence>
<dbReference type="PANTHER" id="PTHR31493:SF1">
    <property type="entry name" value="PROTEIN C19ORF12"/>
    <property type="match status" value="1"/>
</dbReference>
<dbReference type="AlphaFoldDB" id="A0A8T2LHC5"/>
<dbReference type="PANTHER" id="PTHR31493">
    <property type="entry name" value="NAZO FAMILY MEMBER"/>
    <property type="match status" value="1"/>
</dbReference>
<name>A0A8T2LHC5_ASTMX</name>
<gene>
    <name evidence="2" type="ORF">AMEX_G17250</name>
</gene>
<proteinExistence type="inferred from homology"/>
<accession>A0A8T2LHC5</accession>
<dbReference type="Proteomes" id="UP000752171">
    <property type="component" value="Unassembled WGS sequence"/>
</dbReference>
<evidence type="ECO:0000313" key="2">
    <source>
        <dbReference type="EMBL" id="KAG9268291.1"/>
    </source>
</evidence>
<dbReference type="EMBL" id="JAICCE010000014">
    <property type="protein sequence ID" value="KAG9268291.1"/>
    <property type="molecule type" value="Genomic_DNA"/>
</dbReference>
<evidence type="ECO:0000256" key="1">
    <source>
        <dbReference type="ARBA" id="ARBA00029457"/>
    </source>
</evidence>
<comment type="similarity">
    <text evidence="1">Belongs to the C19orf12 family.</text>
</comment>
<organism evidence="2 3">
    <name type="scientific">Astyanax mexicanus</name>
    <name type="common">Blind cave fish</name>
    <name type="synonym">Astyanax fasciatus mexicanus</name>
    <dbReference type="NCBI Taxonomy" id="7994"/>
    <lineage>
        <taxon>Eukaryota</taxon>
        <taxon>Metazoa</taxon>
        <taxon>Chordata</taxon>
        <taxon>Craniata</taxon>
        <taxon>Vertebrata</taxon>
        <taxon>Euteleostomi</taxon>
        <taxon>Actinopterygii</taxon>
        <taxon>Neopterygii</taxon>
        <taxon>Teleostei</taxon>
        <taxon>Ostariophysi</taxon>
        <taxon>Characiformes</taxon>
        <taxon>Characoidei</taxon>
        <taxon>Acestrorhamphidae</taxon>
        <taxon>Acestrorhamphinae</taxon>
        <taxon>Astyanax</taxon>
    </lineage>
</organism>
<dbReference type="InterPro" id="IPR033369">
    <property type="entry name" value="C19orf12"/>
</dbReference>